<dbReference type="Proteomes" id="UP000077020">
    <property type="component" value="Unassembled WGS sequence"/>
</dbReference>
<dbReference type="RefSeq" id="WP_023162160.1">
    <property type="nucleotide sequence ID" value="NC_014328.1"/>
</dbReference>
<comment type="caution">
    <text evidence="1">The sequence shown here is derived from an EMBL/GenBank/DDBJ whole genome shotgun (WGS) entry which is preliminary data.</text>
</comment>
<gene>
    <name evidence="1" type="ORF">WX45_01691</name>
</gene>
<evidence type="ECO:0000313" key="1">
    <source>
        <dbReference type="EMBL" id="OAA89853.1"/>
    </source>
</evidence>
<name>A0ABX2TZS5_CLOLD</name>
<keyword evidence="2" id="KW-1185">Reference proteome</keyword>
<evidence type="ECO:0000313" key="2">
    <source>
        <dbReference type="Proteomes" id="UP000077020"/>
    </source>
</evidence>
<sequence length="43" mass="5170">MLQLLIQIVNKELKKALDIYKDDLKEIEKYEGEFLKEGLWEAM</sequence>
<proteinExistence type="predicted"/>
<protein>
    <submittedName>
        <fullName evidence="1">Uncharacterized protein</fullName>
    </submittedName>
</protein>
<accession>A0ABX2TZS5</accession>
<dbReference type="EMBL" id="LITS01000001">
    <property type="protein sequence ID" value="OAA89853.1"/>
    <property type="molecule type" value="Genomic_DNA"/>
</dbReference>
<reference evidence="1 2" key="1">
    <citation type="journal article" date="2016" name="Biotechnol. Bioeng.">
        <title>Traits of selected Clostridium strains for syngas fermentation to ethanol.</title>
        <authorList>
            <person name="Martin M.E."/>
            <person name="Richter H."/>
            <person name="Saha S."/>
            <person name="Angenent L.T."/>
        </authorList>
    </citation>
    <scope>NUCLEOTIDE SEQUENCE [LARGE SCALE GENOMIC DNA]</scope>
    <source>
        <strain evidence="1 2">PETC</strain>
    </source>
</reference>
<organism evidence="1 2">
    <name type="scientific">Clostridium ljungdahlii (strain ATCC 55383 / DSM 13528 / PETC)</name>
    <dbReference type="NCBI Taxonomy" id="748727"/>
    <lineage>
        <taxon>Bacteria</taxon>
        <taxon>Bacillati</taxon>
        <taxon>Bacillota</taxon>
        <taxon>Clostridia</taxon>
        <taxon>Eubacteriales</taxon>
        <taxon>Clostridiaceae</taxon>
        <taxon>Clostridium</taxon>
    </lineage>
</organism>